<dbReference type="Pfam" id="PF20262">
    <property type="entry name" value="UNC80_C"/>
    <property type="match status" value="1"/>
</dbReference>
<feature type="domain" description="Protein UNC80 C-terminal" evidence="1">
    <location>
        <begin position="1"/>
        <end position="47"/>
    </location>
</feature>
<comment type="caution">
    <text evidence="2">The sequence shown here is derived from an EMBL/GenBank/DDBJ whole genome shotgun (WGS) entry which is preliminary data.</text>
</comment>
<accession>A0A820P5Q9</accession>
<dbReference type="GO" id="GO:0030424">
    <property type="term" value="C:axon"/>
    <property type="evidence" value="ECO:0007669"/>
    <property type="project" value="TreeGrafter"/>
</dbReference>
<feature type="non-terminal residue" evidence="2">
    <location>
        <position position="1"/>
    </location>
</feature>
<dbReference type="GO" id="GO:0055080">
    <property type="term" value="P:monoatomic cation homeostasis"/>
    <property type="evidence" value="ECO:0007669"/>
    <property type="project" value="TreeGrafter"/>
</dbReference>
<proteinExistence type="predicted"/>
<protein>
    <recommendedName>
        <fullName evidence="1">Protein UNC80 C-terminal domain-containing protein</fullName>
    </recommendedName>
</protein>
<dbReference type="GO" id="GO:0005261">
    <property type="term" value="F:monoatomic cation channel activity"/>
    <property type="evidence" value="ECO:0007669"/>
    <property type="project" value="TreeGrafter"/>
</dbReference>
<gene>
    <name evidence="2" type="ORF">OKA104_LOCUS51423</name>
</gene>
<dbReference type="PANTHER" id="PTHR31781:SF1">
    <property type="entry name" value="PROTEIN UNC-80 HOMOLOG"/>
    <property type="match status" value="1"/>
</dbReference>
<dbReference type="EMBL" id="CAJOAY010027816">
    <property type="protein sequence ID" value="CAF4401474.1"/>
    <property type="molecule type" value="Genomic_DNA"/>
</dbReference>
<dbReference type="Proteomes" id="UP000663881">
    <property type="component" value="Unassembled WGS sequence"/>
</dbReference>
<dbReference type="GO" id="GO:0034703">
    <property type="term" value="C:cation channel complex"/>
    <property type="evidence" value="ECO:0007669"/>
    <property type="project" value="TreeGrafter"/>
</dbReference>
<name>A0A820P5Q9_9BILA</name>
<dbReference type="InterPro" id="IPR046460">
    <property type="entry name" value="UNC80_C"/>
</dbReference>
<evidence type="ECO:0000259" key="1">
    <source>
        <dbReference type="Pfam" id="PF20262"/>
    </source>
</evidence>
<dbReference type="PANTHER" id="PTHR31781">
    <property type="entry name" value="UNC80"/>
    <property type="match status" value="1"/>
</dbReference>
<evidence type="ECO:0000313" key="3">
    <source>
        <dbReference type="Proteomes" id="UP000663881"/>
    </source>
</evidence>
<evidence type="ECO:0000313" key="2">
    <source>
        <dbReference type="EMBL" id="CAF4401474.1"/>
    </source>
</evidence>
<organism evidence="2 3">
    <name type="scientific">Adineta steineri</name>
    <dbReference type="NCBI Taxonomy" id="433720"/>
    <lineage>
        <taxon>Eukaryota</taxon>
        <taxon>Metazoa</taxon>
        <taxon>Spiralia</taxon>
        <taxon>Gnathifera</taxon>
        <taxon>Rotifera</taxon>
        <taxon>Eurotatoria</taxon>
        <taxon>Bdelloidea</taxon>
        <taxon>Adinetida</taxon>
        <taxon>Adinetidae</taxon>
        <taxon>Adineta</taxon>
    </lineage>
</organism>
<sequence>MLEDEDIIENGAAVSEAALQALWSCLLEDPTLLVRFFFEKLLHKERR</sequence>
<reference evidence="2" key="1">
    <citation type="submission" date="2021-02" db="EMBL/GenBank/DDBJ databases">
        <authorList>
            <person name="Nowell W R."/>
        </authorList>
    </citation>
    <scope>NUCLEOTIDE SEQUENCE</scope>
</reference>
<dbReference type="AlphaFoldDB" id="A0A820P5Q9"/>